<evidence type="ECO:0008006" key="3">
    <source>
        <dbReference type="Google" id="ProtNLM"/>
    </source>
</evidence>
<evidence type="ECO:0000313" key="2">
    <source>
        <dbReference type="EMBL" id="SPC86289.1"/>
    </source>
</evidence>
<dbReference type="AlphaFoldDB" id="A0A2N9FHF1"/>
<feature type="region of interest" description="Disordered" evidence="1">
    <location>
        <begin position="330"/>
        <end position="499"/>
    </location>
</feature>
<dbReference type="EMBL" id="OIVN01000841">
    <property type="protein sequence ID" value="SPC86289.1"/>
    <property type="molecule type" value="Genomic_DNA"/>
</dbReference>
<feature type="compositionally biased region" description="Polar residues" evidence="1">
    <location>
        <begin position="472"/>
        <end position="481"/>
    </location>
</feature>
<feature type="compositionally biased region" description="Basic and acidic residues" evidence="1">
    <location>
        <begin position="330"/>
        <end position="341"/>
    </location>
</feature>
<dbReference type="PANTHER" id="PTHR46033:SF1">
    <property type="entry name" value="PROTEIN MAIN-LIKE 2"/>
    <property type="match status" value="1"/>
</dbReference>
<protein>
    <recommendedName>
        <fullName evidence="3">Aminotransferase-like plant mobile domain-containing protein</fullName>
    </recommendedName>
</protein>
<feature type="compositionally biased region" description="Low complexity" evidence="1">
    <location>
        <begin position="1"/>
        <end position="15"/>
    </location>
</feature>
<accession>A0A2N9FHF1</accession>
<feature type="compositionally biased region" description="Low complexity" evidence="1">
    <location>
        <begin position="413"/>
        <end position="429"/>
    </location>
</feature>
<evidence type="ECO:0000256" key="1">
    <source>
        <dbReference type="SAM" id="MobiDB-lite"/>
    </source>
</evidence>
<proteinExistence type="predicted"/>
<dbReference type="PANTHER" id="PTHR46033">
    <property type="entry name" value="PROTEIN MAIN-LIKE 2"/>
    <property type="match status" value="1"/>
</dbReference>
<organism evidence="2">
    <name type="scientific">Fagus sylvatica</name>
    <name type="common">Beechnut</name>
    <dbReference type="NCBI Taxonomy" id="28930"/>
    <lineage>
        <taxon>Eukaryota</taxon>
        <taxon>Viridiplantae</taxon>
        <taxon>Streptophyta</taxon>
        <taxon>Embryophyta</taxon>
        <taxon>Tracheophyta</taxon>
        <taxon>Spermatophyta</taxon>
        <taxon>Magnoliopsida</taxon>
        <taxon>eudicotyledons</taxon>
        <taxon>Gunneridae</taxon>
        <taxon>Pentapetalae</taxon>
        <taxon>rosids</taxon>
        <taxon>fabids</taxon>
        <taxon>Fagales</taxon>
        <taxon>Fagaceae</taxon>
        <taxon>Fagus</taxon>
    </lineage>
</organism>
<dbReference type="InterPro" id="IPR044824">
    <property type="entry name" value="MAIN-like"/>
</dbReference>
<feature type="compositionally biased region" description="Polar residues" evidence="1">
    <location>
        <begin position="19"/>
        <end position="32"/>
    </location>
</feature>
<feature type="region of interest" description="Disordered" evidence="1">
    <location>
        <begin position="1"/>
        <end position="40"/>
    </location>
</feature>
<name>A0A2N9FHF1_FAGSY</name>
<gene>
    <name evidence="2" type="ORF">FSB_LOCUS14171</name>
</gene>
<dbReference type="GO" id="GO:0010073">
    <property type="term" value="P:meristem maintenance"/>
    <property type="evidence" value="ECO:0007669"/>
    <property type="project" value="InterPro"/>
</dbReference>
<sequence>MASSSTTSPAGSTPPLITGEQSKNPAVGSTASAEAVEDVPVAPPSIPGEAINLRKGFVFPLVDPWDTKPLREVLRRWCPATHTFFFAWGELTLTLEDIANHCAADLLWEHFVNYIFAAKDKAAAWDKFSNLPQRFLDCFPDFRDNLPLVYCWVGLKTWDHDLVASLNFEENVLLRPYIEDHSSFTCVSALSLEFTPYCAQKVKKQFGLDQDVPPSLQESAPSSPSLAPFIKSRAFAYWEGKVNHVMIPSGHRFGFNTTSMNAYWQRLAHAMVGYVNSDRSNNAPISNHCNPQISSSCFSPPSQSAIAYGNSQKLCFVEWDEIRRKGNKRDVPVDPAVEKGSKKLAHSPKKASSKKTNAGKKSRSAAPMLSHEKESATTPSKTAIEPAVAPSKAKGVATGSSKRKSAIVPPLESVGKQAASSKAGKKSVALRPPKDQRKPATSSSSSDEEQPSTVLTHSPPKKKKSVVPPSSAATRTRSKNASVIKRTGSKATHKFGGPSGAIVVIEDSDTITNDTSSSFSNKDDPLTVATDQGEDMGRIFEGNFEADVGSTEGSHSIASDSFSDIALGSMNEEQMVFVGSAANGDDVLKATELNVESANLTRHNLAIVTHSSHSFEYGRDDDDVVDSDAMPLTPMAYVVEGVSLFGATPRFGSIPAGGIIPASGIIIPTSRITGEAPSIDDFPVASEISMPKEVHTQGFVRNEFVVDLGVASEVCNNVNNAIGHGMQDEGTSSPAATTTAGGEHLDNIGEFEFHTPYFGSRMQYSLDIAVPYQMFHGLDRIVPIAGMGSSVEADAISGEVADFFREFDKRTPNPYPEWHFWKFNGPLVSFRDFWVPSDRVPYLQQLIAKHGNFVAKFKLGDGFGGPMLSLLNSVLAAMSKFDLGSMTKIALLQDSLAVLTTYQEEMMSMGVTIPELERSRSLFDSLIN</sequence>
<feature type="compositionally biased region" description="Basic residues" evidence="1">
    <location>
        <begin position="342"/>
        <end position="363"/>
    </location>
</feature>
<reference evidence="2" key="1">
    <citation type="submission" date="2018-02" db="EMBL/GenBank/DDBJ databases">
        <authorList>
            <person name="Cohen D.B."/>
            <person name="Kent A.D."/>
        </authorList>
    </citation>
    <scope>NUCLEOTIDE SEQUENCE</scope>
</reference>